<organism evidence="3 4">
    <name type="scientific">Algoriphagus chordae</name>
    <dbReference type="NCBI Taxonomy" id="237019"/>
    <lineage>
        <taxon>Bacteria</taxon>
        <taxon>Pseudomonadati</taxon>
        <taxon>Bacteroidota</taxon>
        <taxon>Cytophagia</taxon>
        <taxon>Cytophagales</taxon>
        <taxon>Cyclobacteriaceae</taxon>
        <taxon>Algoriphagus</taxon>
    </lineage>
</organism>
<dbReference type="InterPro" id="IPR041528">
    <property type="entry name" value="Cas6b_N"/>
</dbReference>
<reference evidence="3 4" key="1">
    <citation type="submission" date="2018-06" db="EMBL/GenBank/DDBJ databases">
        <title>Genomic Encyclopedia of Archaeal and Bacterial Type Strains, Phase II (KMG-II): from individual species to whole genera.</title>
        <authorList>
            <person name="Goeker M."/>
        </authorList>
    </citation>
    <scope>NUCLEOTIDE SEQUENCE [LARGE SCALE GENOMIC DNA]</scope>
    <source>
        <strain evidence="3 4">DSM 19830</strain>
    </source>
</reference>
<evidence type="ECO:0000313" key="3">
    <source>
        <dbReference type="EMBL" id="PZX48292.1"/>
    </source>
</evidence>
<dbReference type="InterPro" id="IPR020209">
    <property type="entry name" value="Cas6b_C"/>
</dbReference>
<comment type="caution">
    <text evidence="3">The sequence shown here is derived from an EMBL/GenBank/DDBJ whole genome shotgun (WGS) entry which is preliminary data.</text>
</comment>
<dbReference type="EMBL" id="QKZT01000021">
    <property type="protein sequence ID" value="PZX48292.1"/>
    <property type="molecule type" value="Genomic_DNA"/>
</dbReference>
<dbReference type="Pfam" id="PF17262">
    <property type="entry name" value="Cas6b_C"/>
    <property type="match status" value="1"/>
</dbReference>
<dbReference type="Proteomes" id="UP000248882">
    <property type="component" value="Unassembled WGS sequence"/>
</dbReference>
<accession>A0A2W7SCE9</accession>
<evidence type="ECO:0000259" key="2">
    <source>
        <dbReference type="Pfam" id="PF17955"/>
    </source>
</evidence>
<dbReference type="OrthoDB" id="656505at2"/>
<proteinExistence type="predicted"/>
<evidence type="ECO:0000259" key="1">
    <source>
        <dbReference type="Pfam" id="PF17262"/>
    </source>
</evidence>
<sequence>MPIIKVIKITFDTNLKSSEIPKFRGAVVEVVGRQNVAFHNHISDSQFAYSYPVIQYKTTNGKASIVCIHDGVDEIHEFFTKNTGRVRIGSQFRPLMVESMKINSFDVGLTSTSHRYQINDWLALNEINHIKYQELEGISEKVQFLERMLIGNLLSFAKGINWTVGDPIILKITDIPSESTVKHKGIKFQSFSLSFKTNMYLPPDIGLGKGASMGWGTINKPINL</sequence>
<feature type="domain" description="Cas6b N-terminal" evidence="2">
    <location>
        <begin position="4"/>
        <end position="104"/>
    </location>
</feature>
<protein>
    <recommendedName>
        <fullName evidence="5">DNA repair protein</fullName>
    </recommendedName>
</protein>
<evidence type="ECO:0008006" key="5">
    <source>
        <dbReference type="Google" id="ProtNLM"/>
    </source>
</evidence>
<keyword evidence="4" id="KW-1185">Reference proteome</keyword>
<dbReference type="Pfam" id="PF17955">
    <property type="entry name" value="Cas6b_N"/>
    <property type="match status" value="1"/>
</dbReference>
<gene>
    <name evidence="3" type="ORF">LV85_03702</name>
</gene>
<dbReference type="RefSeq" id="WP_111322198.1">
    <property type="nucleotide sequence ID" value="NZ_QKZT01000021.1"/>
</dbReference>
<dbReference type="AlphaFoldDB" id="A0A2W7SCE9"/>
<feature type="domain" description="Cas6b C-terminal" evidence="1">
    <location>
        <begin position="109"/>
        <end position="220"/>
    </location>
</feature>
<name>A0A2W7SCE9_9BACT</name>
<evidence type="ECO:0000313" key="4">
    <source>
        <dbReference type="Proteomes" id="UP000248882"/>
    </source>
</evidence>